<evidence type="ECO:0000256" key="7">
    <source>
        <dbReference type="ARBA" id="ARBA00022882"/>
    </source>
</evidence>
<organism evidence="16">
    <name type="scientific">Oikopleura dioica</name>
    <name type="common">Tunicate</name>
    <dbReference type="NCBI Taxonomy" id="34765"/>
    <lineage>
        <taxon>Eukaryota</taxon>
        <taxon>Metazoa</taxon>
        <taxon>Chordata</taxon>
        <taxon>Tunicata</taxon>
        <taxon>Appendicularia</taxon>
        <taxon>Copelata</taxon>
        <taxon>Oikopleuridae</taxon>
        <taxon>Oikopleura</taxon>
    </lineage>
</organism>
<keyword evidence="9 14" id="KW-1133">Transmembrane helix</keyword>
<dbReference type="OrthoDB" id="426293at2759"/>
<evidence type="ECO:0000256" key="13">
    <source>
        <dbReference type="SAM" id="MobiDB-lite"/>
    </source>
</evidence>
<dbReference type="SMART" id="SM00100">
    <property type="entry name" value="cNMP"/>
    <property type="match status" value="1"/>
</dbReference>
<dbReference type="InterPro" id="IPR003938">
    <property type="entry name" value="K_chnl_volt-dep_EAG/ELK/ERG"/>
</dbReference>
<dbReference type="InterPro" id="IPR005821">
    <property type="entry name" value="Ion_trans_dom"/>
</dbReference>
<evidence type="ECO:0000256" key="2">
    <source>
        <dbReference type="ARBA" id="ARBA00022448"/>
    </source>
</evidence>
<evidence type="ECO:0000256" key="11">
    <source>
        <dbReference type="ARBA" id="ARBA00023136"/>
    </source>
</evidence>
<evidence type="ECO:0000256" key="14">
    <source>
        <dbReference type="SAM" id="Phobius"/>
    </source>
</evidence>
<dbReference type="PRINTS" id="PR01463">
    <property type="entry name" value="EAGCHANLFMLY"/>
</dbReference>
<keyword evidence="11 14" id="KW-0472">Membrane</keyword>
<dbReference type="InterPro" id="IPR014710">
    <property type="entry name" value="RmlC-like_jellyroll"/>
</dbReference>
<dbReference type="GO" id="GO:0008076">
    <property type="term" value="C:voltage-gated potassium channel complex"/>
    <property type="evidence" value="ECO:0007669"/>
    <property type="project" value="TreeGrafter"/>
</dbReference>
<evidence type="ECO:0000256" key="6">
    <source>
        <dbReference type="ARBA" id="ARBA00022826"/>
    </source>
</evidence>
<dbReference type="InterPro" id="IPR018490">
    <property type="entry name" value="cNMP-bd_dom_sf"/>
</dbReference>
<feature type="transmembrane region" description="Helical" evidence="14">
    <location>
        <begin position="211"/>
        <end position="234"/>
    </location>
</feature>
<dbReference type="CDD" id="cd00038">
    <property type="entry name" value="CAP_ED"/>
    <property type="match status" value="1"/>
</dbReference>
<evidence type="ECO:0000259" key="15">
    <source>
        <dbReference type="PROSITE" id="PS50042"/>
    </source>
</evidence>
<keyword evidence="2" id="KW-0813">Transport</keyword>
<evidence type="ECO:0000256" key="4">
    <source>
        <dbReference type="ARBA" id="ARBA00022553"/>
    </source>
</evidence>
<dbReference type="SUPFAM" id="SSF81324">
    <property type="entry name" value="Voltage-gated potassium channels"/>
    <property type="match status" value="1"/>
</dbReference>
<feature type="compositionally biased region" description="Basic and acidic residues" evidence="13">
    <location>
        <begin position="11"/>
        <end position="28"/>
    </location>
</feature>
<evidence type="ECO:0000256" key="8">
    <source>
        <dbReference type="ARBA" id="ARBA00022958"/>
    </source>
</evidence>
<dbReference type="GO" id="GO:0005249">
    <property type="term" value="F:voltage-gated potassium channel activity"/>
    <property type="evidence" value="ECO:0007669"/>
    <property type="project" value="InterPro"/>
</dbReference>
<feature type="transmembrane region" description="Helical" evidence="14">
    <location>
        <begin position="103"/>
        <end position="130"/>
    </location>
</feature>
<keyword evidence="17" id="KW-1185">Reference proteome</keyword>
<evidence type="ECO:0000256" key="10">
    <source>
        <dbReference type="ARBA" id="ARBA00023065"/>
    </source>
</evidence>
<name>E4WRS2_OIKDI</name>
<comment type="subcellular location">
    <subcellularLocation>
        <location evidence="1">Membrane</location>
        <topology evidence="1">Multi-pass membrane protein</topology>
    </subcellularLocation>
</comment>
<keyword evidence="7" id="KW-0851">Voltage-gated channel</keyword>
<sequence length="719" mass="80962">MDTNSNPNNDYSHHNQKTEISKTDHLEEPSNSQSRRLSSTSLISHRSLIESPKAEGDRLTISHYGSFKTLWVWLILLLTIYSALFVPYNVAFSGTHHVVSHNVVWLLLDSCVDFIFIADVFICFLTTIVAENGETIDDRNIIQMNYVSSWYCLDLLSCLPLDLLNFITTMGQAQSGDGGITSLFTTLKIARLLRVSRVARKLDQFAHYSSVMLLLLVLSFLLSGHWLACIWYAIGVTGSCQDGIVQNTSWIVQLAEDLGEPMVFRNDCIVTQIPSSSKCYVASLYFVMTSLTSVGFGNISANTKTEQIFCVFVLLFGALVYATIFGNITTIIQQLHTDTNRYHDAINSVSEFSRQFHVPQELRDRIRDHIVSSWTMNKGIDARKVIEFCPEDLRADIAVHLHRKVFNDHKAFRDSSDACLRALATEIKEKRFCPGDIIYHKINKGEAVDEVVFIMSGCLEILEDDDVVIAILSNGDAFGNQVWKENEAGRGSHFYVRVLAPTDLRIFKSDSLKKVLQFYHHFKESFDSNMILSFNLCIPRTRSRDGERKMSGSSSASKKASVGRLSRKSLFSPATKRATVGGSFPVIDVDCINQHQLRNRGTPSPVMTTKQGKLKNLINQMKILTVTAEHLLSNWDETSDSKSTPESYGRKESLVVESKSRIMSSSSSRKSIMSDNDYLHPTLEEVDGENCTDHKNLNEKRSRTLSIEDVLFVDEPESS</sequence>
<dbReference type="GO" id="GO:0042391">
    <property type="term" value="P:regulation of membrane potential"/>
    <property type="evidence" value="ECO:0007669"/>
    <property type="project" value="TreeGrafter"/>
</dbReference>
<keyword evidence="12" id="KW-0407">Ion channel</keyword>
<dbReference type="Pfam" id="PF00520">
    <property type="entry name" value="Ion_trans"/>
    <property type="match status" value="1"/>
</dbReference>
<feature type="transmembrane region" description="Helical" evidence="14">
    <location>
        <begin position="308"/>
        <end position="328"/>
    </location>
</feature>
<feature type="compositionally biased region" description="Polar residues" evidence="13">
    <location>
        <begin position="1"/>
        <end position="10"/>
    </location>
</feature>
<dbReference type="InterPro" id="IPR003949">
    <property type="entry name" value="K_chnl_volt-dep_EAG"/>
</dbReference>
<evidence type="ECO:0000256" key="5">
    <source>
        <dbReference type="ARBA" id="ARBA00022692"/>
    </source>
</evidence>
<dbReference type="EMBL" id="FN653015">
    <property type="protein sequence ID" value="CBY20454.1"/>
    <property type="molecule type" value="Genomic_DNA"/>
</dbReference>
<evidence type="ECO:0000313" key="17">
    <source>
        <dbReference type="Proteomes" id="UP000001307"/>
    </source>
</evidence>
<evidence type="ECO:0000313" key="16">
    <source>
        <dbReference type="EMBL" id="CBY20454.1"/>
    </source>
</evidence>
<protein>
    <recommendedName>
        <fullName evidence="15">Cyclic nucleotide-binding domain-containing protein</fullName>
    </recommendedName>
</protein>
<dbReference type="InterPro" id="IPR000595">
    <property type="entry name" value="cNMP-bd_dom"/>
</dbReference>
<feature type="compositionally biased region" description="Low complexity" evidence="13">
    <location>
        <begin position="30"/>
        <end position="39"/>
    </location>
</feature>
<keyword evidence="5 14" id="KW-0812">Transmembrane</keyword>
<dbReference type="Gene3D" id="2.60.120.10">
    <property type="entry name" value="Jelly Rolls"/>
    <property type="match status" value="1"/>
</dbReference>
<gene>
    <name evidence="16" type="ORF">GSOID_T00000450001</name>
</gene>
<dbReference type="PROSITE" id="PS50042">
    <property type="entry name" value="CNMP_BINDING_3"/>
    <property type="match status" value="1"/>
</dbReference>
<dbReference type="Gene3D" id="1.10.1200.260">
    <property type="match status" value="1"/>
</dbReference>
<dbReference type="PRINTS" id="PR01464">
    <property type="entry name" value="EAGCHANNEL"/>
</dbReference>
<dbReference type="InterPro" id="IPR050818">
    <property type="entry name" value="KCNH_animal-type"/>
</dbReference>
<keyword evidence="6" id="KW-0631">Potassium channel</keyword>
<keyword evidence="8" id="KW-0630">Potassium</keyword>
<feature type="domain" description="Cyclic nucleotide-binding" evidence="15">
    <location>
        <begin position="411"/>
        <end position="479"/>
    </location>
</feature>
<dbReference type="SUPFAM" id="SSF51206">
    <property type="entry name" value="cAMP-binding domain-like"/>
    <property type="match status" value="1"/>
</dbReference>
<keyword evidence="10" id="KW-0406">Ion transport</keyword>
<dbReference type="PANTHER" id="PTHR10217:SF435">
    <property type="entry name" value="POTASSIUM VOLTAGE-GATED CHANNEL PROTEIN EAG"/>
    <property type="match status" value="1"/>
</dbReference>
<accession>E4WRS2</accession>
<feature type="region of interest" description="Disordered" evidence="13">
    <location>
        <begin position="1"/>
        <end position="39"/>
    </location>
</feature>
<dbReference type="InParanoid" id="E4WRS2"/>
<evidence type="ECO:0000256" key="1">
    <source>
        <dbReference type="ARBA" id="ARBA00004141"/>
    </source>
</evidence>
<reference evidence="16" key="1">
    <citation type="journal article" date="2010" name="Science">
        <title>Plasticity of animal genome architecture unmasked by rapid evolution of a pelagic tunicate.</title>
        <authorList>
            <person name="Denoeud F."/>
            <person name="Henriet S."/>
            <person name="Mungpakdee S."/>
            <person name="Aury J.M."/>
            <person name="Da Silva C."/>
            <person name="Brinkmann H."/>
            <person name="Mikhaleva J."/>
            <person name="Olsen L.C."/>
            <person name="Jubin C."/>
            <person name="Canestro C."/>
            <person name="Bouquet J.M."/>
            <person name="Danks G."/>
            <person name="Poulain J."/>
            <person name="Campsteijn C."/>
            <person name="Adamski M."/>
            <person name="Cross I."/>
            <person name="Yadetie F."/>
            <person name="Muffato M."/>
            <person name="Louis A."/>
            <person name="Butcher S."/>
            <person name="Tsagkogeorga G."/>
            <person name="Konrad A."/>
            <person name="Singh S."/>
            <person name="Jensen M.F."/>
            <person name="Cong E.H."/>
            <person name="Eikeseth-Otteraa H."/>
            <person name="Noel B."/>
            <person name="Anthouard V."/>
            <person name="Porcel B.M."/>
            <person name="Kachouri-Lafond R."/>
            <person name="Nishino A."/>
            <person name="Ugolini M."/>
            <person name="Chourrout P."/>
            <person name="Nishida H."/>
            <person name="Aasland R."/>
            <person name="Huzurbazar S."/>
            <person name="Westhof E."/>
            <person name="Delsuc F."/>
            <person name="Lehrach H."/>
            <person name="Reinhardt R."/>
            <person name="Weissenbach J."/>
            <person name="Roy S.W."/>
            <person name="Artiguenave F."/>
            <person name="Postlethwait J.H."/>
            <person name="Manak J.R."/>
            <person name="Thompson E.M."/>
            <person name="Jaillon O."/>
            <person name="Du Pasquier L."/>
            <person name="Boudinot P."/>
            <person name="Liberles D.A."/>
            <person name="Volff J.N."/>
            <person name="Philippe H."/>
            <person name="Lenhard B."/>
            <person name="Roest Crollius H."/>
            <person name="Wincker P."/>
            <person name="Chourrout D."/>
        </authorList>
    </citation>
    <scope>NUCLEOTIDE SEQUENCE [LARGE SCALE GENOMIC DNA]</scope>
</reference>
<dbReference type="PANTHER" id="PTHR10217">
    <property type="entry name" value="VOLTAGE AND LIGAND GATED POTASSIUM CHANNEL"/>
    <property type="match status" value="1"/>
</dbReference>
<evidence type="ECO:0000256" key="3">
    <source>
        <dbReference type="ARBA" id="ARBA00022538"/>
    </source>
</evidence>
<keyword evidence="4" id="KW-0597">Phosphoprotein</keyword>
<evidence type="ECO:0000256" key="12">
    <source>
        <dbReference type="ARBA" id="ARBA00023303"/>
    </source>
</evidence>
<feature type="transmembrane region" description="Helical" evidence="14">
    <location>
        <begin position="70"/>
        <end position="91"/>
    </location>
</feature>
<keyword evidence="3" id="KW-0633">Potassium transport</keyword>
<dbReference type="Gene3D" id="1.10.287.70">
    <property type="match status" value="1"/>
</dbReference>
<feature type="transmembrane region" description="Helical" evidence="14">
    <location>
        <begin position="280"/>
        <end position="301"/>
    </location>
</feature>
<dbReference type="Proteomes" id="UP000001307">
    <property type="component" value="Unassembled WGS sequence"/>
</dbReference>
<evidence type="ECO:0000256" key="9">
    <source>
        <dbReference type="ARBA" id="ARBA00022989"/>
    </source>
</evidence>
<proteinExistence type="predicted"/>
<dbReference type="AlphaFoldDB" id="E4WRS2"/>